<sequence>MENLQMFDVMTEEELTEINGGYNRLAGQIGHYTGKAVIVGATVLGIASLF</sequence>
<dbReference type="RefSeq" id="WP_143441407.1">
    <property type="nucleotide sequence ID" value="NZ_AYYN01000059.1"/>
</dbReference>
<dbReference type="Proteomes" id="UP000051612">
    <property type="component" value="Unassembled WGS sequence"/>
</dbReference>
<dbReference type="PATRIC" id="fig|1423772.3.peg.21"/>
<keyword evidence="1" id="KW-0929">Antimicrobial</keyword>
<evidence type="ECO:0000313" key="5">
    <source>
        <dbReference type="Proteomes" id="UP000051612"/>
    </source>
</evidence>
<organism evidence="4 5">
    <name type="scientific">Ligilactobacillus murinus DSM 20452 = NBRC 14221</name>
    <dbReference type="NCBI Taxonomy" id="1423772"/>
    <lineage>
        <taxon>Bacteria</taxon>
        <taxon>Bacillati</taxon>
        <taxon>Bacillota</taxon>
        <taxon>Bacilli</taxon>
        <taxon>Lactobacillales</taxon>
        <taxon>Lactobacillaceae</taxon>
        <taxon>Ligilactobacillus</taxon>
    </lineage>
</organism>
<evidence type="ECO:0000256" key="2">
    <source>
        <dbReference type="ARBA" id="ARBA00023022"/>
    </source>
</evidence>
<evidence type="ECO:0000313" key="4">
    <source>
        <dbReference type="EMBL" id="KRM75685.1"/>
    </source>
</evidence>
<evidence type="ECO:0000256" key="1">
    <source>
        <dbReference type="ARBA" id="ARBA00022529"/>
    </source>
</evidence>
<dbReference type="GO" id="GO:0031640">
    <property type="term" value="P:killing of cells of another organism"/>
    <property type="evidence" value="ECO:0007669"/>
    <property type="project" value="UniProtKB-KW"/>
</dbReference>
<comment type="caution">
    <text evidence="4">The sequence shown here is derived from an EMBL/GenBank/DDBJ whole genome shotgun (WGS) entry which is preliminary data.</text>
</comment>
<dbReference type="GO" id="GO:0042742">
    <property type="term" value="P:defense response to bacterium"/>
    <property type="evidence" value="ECO:0007669"/>
    <property type="project" value="UniProtKB-KW"/>
</dbReference>
<dbReference type="InterPro" id="IPR010133">
    <property type="entry name" value="Bacteriocin_signal_seq"/>
</dbReference>
<gene>
    <name evidence="4" type="ORF">FC48_GL000015</name>
</gene>
<dbReference type="NCBIfam" id="TIGR01847">
    <property type="entry name" value="bacteriocin_sig"/>
    <property type="match status" value="1"/>
</dbReference>
<dbReference type="AlphaFoldDB" id="A0A0R2BA55"/>
<dbReference type="InterPro" id="IPR019493">
    <property type="entry name" value="Bacteriocin_IIb_lactacin-rel"/>
</dbReference>
<dbReference type="Pfam" id="PF10439">
    <property type="entry name" value="Bacteriocin_IIc"/>
    <property type="match status" value="1"/>
</dbReference>
<keyword evidence="2" id="KW-0044">Antibiotic</keyword>
<accession>A0A0R2BA55</accession>
<evidence type="ECO:0000256" key="3">
    <source>
        <dbReference type="ARBA" id="ARBA00023048"/>
    </source>
</evidence>
<name>A0A0R2BA55_9LACO</name>
<reference evidence="4 5" key="1">
    <citation type="journal article" date="2015" name="Genome Announc.">
        <title>Expanding the biotechnology potential of lactobacilli through comparative genomics of 213 strains and associated genera.</title>
        <authorList>
            <person name="Sun Z."/>
            <person name="Harris H.M."/>
            <person name="McCann A."/>
            <person name="Guo C."/>
            <person name="Argimon S."/>
            <person name="Zhang W."/>
            <person name="Yang X."/>
            <person name="Jeffery I.B."/>
            <person name="Cooney J.C."/>
            <person name="Kagawa T.F."/>
            <person name="Liu W."/>
            <person name="Song Y."/>
            <person name="Salvetti E."/>
            <person name="Wrobel A."/>
            <person name="Rasinkangas P."/>
            <person name="Parkhill J."/>
            <person name="Rea M.C."/>
            <person name="O'Sullivan O."/>
            <person name="Ritari J."/>
            <person name="Douillard F.P."/>
            <person name="Paul Ross R."/>
            <person name="Yang R."/>
            <person name="Briner A.E."/>
            <person name="Felis G.E."/>
            <person name="de Vos W.M."/>
            <person name="Barrangou R."/>
            <person name="Klaenhammer T.R."/>
            <person name="Caufield P.W."/>
            <person name="Cui Y."/>
            <person name="Zhang H."/>
            <person name="O'Toole P.W."/>
        </authorList>
    </citation>
    <scope>NUCLEOTIDE SEQUENCE [LARGE SCALE GENOMIC DNA]</scope>
    <source>
        <strain evidence="4 5">DSM 20452</strain>
    </source>
</reference>
<protein>
    <recommendedName>
        <fullName evidence="6">Bacteriocin</fullName>
    </recommendedName>
</protein>
<dbReference type="EMBL" id="AYYN01000059">
    <property type="protein sequence ID" value="KRM75685.1"/>
    <property type="molecule type" value="Genomic_DNA"/>
</dbReference>
<keyword evidence="3" id="KW-0078">Bacteriocin</keyword>
<proteinExistence type="predicted"/>
<evidence type="ECO:0008006" key="6">
    <source>
        <dbReference type="Google" id="ProtNLM"/>
    </source>
</evidence>